<dbReference type="AlphaFoldDB" id="A0A9N9C7F1"/>
<dbReference type="EMBL" id="CAJVPJ010001403">
    <property type="protein sequence ID" value="CAG8589823.1"/>
    <property type="molecule type" value="Genomic_DNA"/>
</dbReference>
<keyword evidence="2" id="KW-0812">Transmembrane</keyword>
<sequence length="182" mass="19589">MPRQLNRPQIREPLILFLFIVFIIFALKPPTNTVSKLSPLEKRAAALRRDPQVSNCGSFCPPSDTTTPSPSPQPEPKQTTSVTAGPGETLVTTTETRTTTFVTVIPATSSAVTSTEPDGSVTVTEVYVPPRTTTMVETVTGVRTFATPNPVLQKGEAIRLGGIVWTTVIVGFVSFFVILLAM</sequence>
<feature type="transmembrane region" description="Helical" evidence="2">
    <location>
        <begin position="12"/>
        <end position="29"/>
    </location>
</feature>
<proteinExistence type="predicted"/>
<evidence type="ECO:0000313" key="3">
    <source>
        <dbReference type="EMBL" id="CAG8589823.1"/>
    </source>
</evidence>
<protein>
    <submittedName>
        <fullName evidence="3">2473_t:CDS:1</fullName>
    </submittedName>
</protein>
<reference evidence="3" key="1">
    <citation type="submission" date="2021-06" db="EMBL/GenBank/DDBJ databases">
        <authorList>
            <person name="Kallberg Y."/>
            <person name="Tangrot J."/>
            <person name="Rosling A."/>
        </authorList>
    </citation>
    <scope>NUCLEOTIDE SEQUENCE</scope>
    <source>
        <strain evidence="3">IA702</strain>
    </source>
</reference>
<organism evidence="3 4">
    <name type="scientific">Paraglomus occultum</name>
    <dbReference type="NCBI Taxonomy" id="144539"/>
    <lineage>
        <taxon>Eukaryota</taxon>
        <taxon>Fungi</taxon>
        <taxon>Fungi incertae sedis</taxon>
        <taxon>Mucoromycota</taxon>
        <taxon>Glomeromycotina</taxon>
        <taxon>Glomeromycetes</taxon>
        <taxon>Paraglomerales</taxon>
        <taxon>Paraglomeraceae</taxon>
        <taxon>Paraglomus</taxon>
    </lineage>
</organism>
<evidence type="ECO:0000256" key="2">
    <source>
        <dbReference type="SAM" id="Phobius"/>
    </source>
</evidence>
<dbReference type="Proteomes" id="UP000789572">
    <property type="component" value="Unassembled WGS sequence"/>
</dbReference>
<dbReference type="OrthoDB" id="10472203at2759"/>
<accession>A0A9N9C7F1</accession>
<evidence type="ECO:0000313" key="4">
    <source>
        <dbReference type="Proteomes" id="UP000789572"/>
    </source>
</evidence>
<name>A0A9N9C7F1_9GLOM</name>
<feature type="region of interest" description="Disordered" evidence="1">
    <location>
        <begin position="48"/>
        <end position="86"/>
    </location>
</feature>
<keyword evidence="2" id="KW-1133">Transmembrane helix</keyword>
<gene>
    <name evidence="3" type="ORF">POCULU_LOCUS6915</name>
</gene>
<keyword evidence="2" id="KW-0472">Membrane</keyword>
<comment type="caution">
    <text evidence="3">The sequence shown here is derived from an EMBL/GenBank/DDBJ whole genome shotgun (WGS) entry which is preliminary data.</text>
</comment>
<keyword evidence="4" id="KW-1185">Reference proteome</keyword>
<feature type="transmembrane region" description="Helical" evidence="2">
    <location>
        <begin position="157"/>
        <end position="181"/>
    </location>
</feature>
<evidence type="ECO:0000256" key="1">
    <source>
        <dbReference type="SAM" id="MobiDB-lite"/>
    </source>
</evidence>